<evidence type="ECO:0000256" key="4">
    <source>
        <dbReference type="ARBA" id="ARBA00017709"/>
    </source>
</evidence>
<evidence type="ECO:0000313" key="9">
    <source>
        <dbReference type="EMBL" id="KUG16912.1"/>
    </source>
</evidence>
<evidence type="ECO:0000259" key="8">
    <source>
        <dbReference type="Pfam" id="PF01558"/>
    </source>
</evidence>
<comment type="subunit">
    <text evidence="2">Heterodimer of the IorA and IorB subunits.</text>
</comment>
<dbReference type="Gene3D" id="3.40.920.10">
    <property type="entry name" value="Pyruvate-ferredoxin oxidoreductase, PFOR, domain III"/>
    <property type="match status" value="1"/>
</dbReference>
<comment type="catalytic activity">
    <reaction evidence="7">
        <text>indole-3-pyruvate + 2 oxidized [2Fe-2S]-[ferredoxin] + CoA = (indol-3-yl)acetyl-CoA + 2 reduced [2Fe-2S]-[ferredoxin] + CO2 + H(+)</text>
        <dbReference type="Rhea" id="RHEA:12645"/>
        <dbReference type="Rhea" id="RHEA-COMP:10000"/>
        <dbReference type="Rhea" id="RHEA-COMP:10001"/>
        <dbReference type="ChEBI" id="CHEBI:15378"/>
        <dbReference type="ChEBI" id="CHEBI:16526"/>
        <dbReference type="ChEBI" id="CHEBI:17640"/>
        <dbReference type="ChEBI" id="CHEBI:33737"/>
        <dbReference type="ChEBI" id="CHEBI:33738"/>
        <dbReference type="ChEBI" id="CHEBI:57271"/>
        <dbReference type="ChEBI" id="CHEBI:57287"/>
        <dbReference type="EC" id="1.2.7.8"/>
    </reaction>
</comment>
<comment type="caution">
    <text evidence="9">The sequence shown here is derived from an EMBL/GenBank/DDBJ whole genome shotgun (WGS) entry which is preliminary data.</text>
</comment>
<dbReference type="InterPro" id="IPR017719">
    <property type="entry name" value="Indolepyruvate_Fd_OxRdtase_bsu"/>
</dbReference>
<evidence type="ECO:0000256" key="1">
    <source>
        <dbReference type="ARBA" id="ARBA00002995"/>
    </source>
</evidence>
<proteinExistence type="predicted"/>
<evidence type="ECO:0000256" key="6">
    <source>
        <dbReference type="ARBA" id="ARBA00033011"/>
    </source>
</evidence>
<dbReference type="Pfam" id="PF01558">
    <property type="entry name" value="POR"/>
    <property type="match status" value="1"/>
</dbReference>
<dbReference type="InterPro" id="IPR002869">
    <property type="entry name" value="Pyrv_flavodox_OxRed_cen"/>
</dbReference>
<name>A0A0W8F7N2_9ZZZZ</name>
<dbReference type="NCBIfam" id="TIGR03334">
    <property type="entry name" value="IOR_beta"/>
    <property type="match status" value="1"/>
</dbReference>
<evidence type="ECO:0000256" key="7">
    <source>
        <dbReference type="ARBA" id="ARBA00048332"/>
    </source>
</evidence>
<sequence length="195" mass="20432">MRTSECDMVIVGVGGQGVILISDVIGRAGVLAGKPVRGAETHGMAQRGGSVINHTRIGCRFSPLVAPGSADLLIALEPAEALRFGHFLSPDGVALISNQPVLPVTVTTGRARYPSLDDLIEPLCGQCQRVLALDATALARKAGTAQAMNVVMLGALSQYIPLSEEHIIQALVEVVPPKHLEANKRAFALGKAEVE</sequence>
<gene>
    <name evidence="9" type="ORF">ASZ90_013421</name>
</gene>
<organism evidence="9">
    <name type="scientific">hydrocarbon metagenome</name>
    <dbReference type="NCBI Taxonomy" id="938273"/>
    <lineage>
        <taxon>unclassified sequences</taxon>
        <taxon>metagenomes</taxon>
        <taxon>ecological metagenomes</taxon>
    </lineage>
</organism>
<dbReference type="EMBL" id="LNQE01001474">
    <property type="protein sequence ID" value="KUG16912.1"/>
    <property type="molecule type" value="Genomic_DNA"/>
</dbReference>
<dbReference type="PANTHER" id="PTHR43854">
    <property type="entry name" value="INDOLEPYRUVATE OXIDOREDUCTASE SUBUNIT IORB"/>
    <property type="match status" value="1"/>
</dbReference>
<evidence type="ECO:0000256" key="2">
    <source>
        <dbReference type="ARBA" id="ARBA00011238"/>
    </source>
</evidence>
<dbReference type="GO" id="GO:0043805">
    <property type="term" value="F:indolepyruvate ferredoxin oxidoreductase activity"/>
    <property type="evidence" value="ECO:0007669"/>
    <property type="project" value="UniProtKB-EC"/>
</dbReference>
<keyword evidence="9" id="KW-0670">Pyruvate</keyword>
<evidence type="ECO:0000256" key="5">
    <source>
        <dbReference type="ARBA" id="ARBA00023002"/>
    </source>
</evidence>
<dbReference type="NCBIfam" id="NF005323">
    <property type="entry name" value="PRK06853.1-3"/>
    <property type="match status" value="1"/>
</dbReference>
<keyword evidence="5 9" id="KW-0560">Oxidoreductase</keyword>
<dbReference type="InterPro" id="IPR052198">
    <property type="entry name" value="IorB_Oxidoreductase"/>
</dbReference>
<reference evidence="9" key="1">
    <citation type="journal article" date="2015" name="Proc. Natl. Acad. Sci. U.S.A.">
        <title>Networks of energetic and metabolic interactions define dynamics in microbial communities.</title>
        <authorList>
            <person name="Embree M."/>
            <person name="Liu J.K."/>
            <person name="Al-Bassam M.M."/>
            <person name="Zengler K."/>
        </authorList>
    </citation>
    <scope>NUCLEOTIDE SEQUENCE</scope>
</reference>
<feature type="domain" description="Pyruvate/ketoisovalerate oxidoreductase catalytic" evidence="8">
    <location>
        <begin position="14"/>
        <end position="190"/>
    </location>
</feature>
<protein>
    <recommendedName>
        <fullName evidence="4">Indolepyruvate oxidoreductase subunit IorB</fullName>
        <ecNumber evidence="3">1.2.7.8</ecNumber>
    </recommendedName>
    <alternativeName>
        <fullName evidence="6">Indolepyruvate ferredoxin oxidoreductase subunit beta</fullName>
    </alternativeName>
</protein>
<dbReference type="AlphaFoldDB" id="A0A0W8F7N2"/>
<dbReference type="EC" id="1.2.7.8" evidence="3"/>
<dbReference type="SUPFAM" id="SSF53323">
    <property type="entry name" value="Pyruvate-ferredoxin oxidoreductase, PFOR, domain III"/>
    <property type="match status" value="1"/>
</dbReference>
<accession>A0A0W8F7N2</accession>
<dbReference type="PANTHER" id="PTHR43854:SF1">
    <property type="entry name" value="INDOLEPYRUVATE OXIDOREDUCTASE SUBUNIT IORB"/>
    <property type="match status" value="1"/>
</dbReference>
<dbReference type="InterPro" id="IPR019752">
    <property type="entry name" value="Pyrv/ketoisovalerate_OxRed_cat"/>
</dbReference>
<evidence type="ECO:0000256" key="3">
    <source>
        <dbReference type="ARBA" id="ARBA00012812"/>
    </source>
</evidence>
<comment type="function">
    <text evidence="1">Catalyzes the ferredoxin-dependent oxidative decarboxylation of arylpyruvates.</text>
</comment>